<feature type="compositionally biased region" description="Basic residues" evidence="1">
    <location>
        <begin position="150"/>
        <end position="161"/>
    </location>
</feature>
<feature type="compositionally biased region" description="Low complexity" evidence="1">
    <location>
        <begin position="219"/>
        <end position="235"/>
    </location>
</feature>
<feature type="compositionally biased region" description="Gly residues" evidence="1">
    <location>
        <begin position="209"/>
        <end position="218"/>
    </location>
</feature>
<evidence type="ECO:0000313" key="3">
    <source>
        <dbReference type="Proteomes" id="UP000586947"/>
    </source>
</evidence>
<proteinExistence type="predicted"/>
<comment type="caution">
    <text evidence="2">The sequence shown here is derived from an EMBL/GenBank/DDBJ whole genome shotgun (WGS) entry which is preliminary data.</text>
</comment>
<gene>
    <name evidence="2" type="ORF">HNR20_003003</name>
</gene>
<protein>
    <submittedName>
        <fullName evidence="2">Uncharacterized protein</fullName>
    </submittedName>
</protein>
<name>A0A840VZV0_9ACTN</name>
<dbReference type="AlphaFoldDB" id="A0A840VZV0"/>
<feature type="compositionally biased region" description="Low complexity" evidence="1">
    <location>
        <begin position="174"/>
        <end position="188"/>
    </location>
</feature>
<dbReference type="EMBL" id="JACHDP010000001">
    <property type="protein sequence ID" value="MBB5478498.1"/>
    <property type="molecule type" value="Genomic_DNA"/>
</dbReference>
<sequence>MSENAQQREPGRVDPDVLLDIPKVSVDVIRLAVDGLDADLSLRARVANLLQVDAGVRVHLSGGELDVNGVHAEAQLRVRLEQLANILGRALDTLDNNPQIIEALARTAATAVDDGHRGAQQLAGASARRSDGVPEEPGPEAGALADGVRPGRRHGERHHPAGQRPVGPGDGRRPAGAGWGAEAPAGSPTGQPRNRPDQSPAPGPSPSGNGDGGGGLPGGAHAAAQSAAQLAEQAGETLRQAGRSVWEAIQEGMAQHRQQGRRDQ</sequence>
<reference evidence="2 3" key="1">
    <citation type="submission" date="2020-08" db="EMBL/GenBank/DDBJ databases">
        <title>Sequencing the genomes of 1000 actinobacteria strains.</title>
        <authorList>
            <person name="Klenk H.-P."/>
        </authorList>
    </citation>
    <scope>NUCLEOTIDE SEQUENCE [LARGE SCALE GENOMIC DNA]</scope>
    <source>
        <strain evidence="2 3">DSM 103125</strain>
    </source>
</reference>
<dbReference type="RefSeq" id="WP_184180442.1">
    <property type="nucleotide sequence ID" value="NZ_BMNF01000001.1"/>
</dbReference>
<evidence type="ECO:0000313" key="2">
    <source>
        <dbReference type="EMBL" id="MBB5478498.1"/>
    </source>
</evidence>
<evidence type="ECO:0000256" key="1">
    <source>
        <dbReference type="SAM" id="MobiDB-lite"/>
    </source>
</evidence>
<dbReference type="Proteomes" id="UP000586947">
    <property type="component" value="Unassembled WGS sequence"/>
</dbReference>
<accession>A0A840VZV0</accession>
<organism evidence="2 3">
    <name type="scientific">Micromonospora parathelypteridis</name>
    <dbReference type="NCBI Taxonomy" id="1839617"/>
    <lineage>
        <taxon>Bacteria</taxon>
        <taxon>Bacillati</taxon>
        <taxon>Actinomycetota</taxon>
        <taxon>Actinomycetes</taxon>
        <taxon>Micromonosporales</taxon>
        <taxon>Micromonosporaceae</taxon>
        <taxon>Micromonospora</taxon>
    </lineage>
</organism>
<feature type="region of interest" description="Disordered" evidence="1">
    <location>
        <begin position="115"/>
        <end position="264"/>
    </location>
</feature>
<keyword evidence="3" id="KW-1185">Reference proteome</keyword>